<evidence type="ECO:0000313" key="3">
    <source>
        <dbReference type="EMBL" id="CAF0721579.1"/>
    </source>
</evidence>
<feature type="domain" description="BRCT" evidence="2">
    <location>
        <begin position="11"/>
        <end position="102"/>
    </location>
</feature>
<feature type="compositionally biased region" description="Acidic residues" evidence="1">
    <location>
        <begin position="116"/>
        <end position="128"/>
    </location>
</feature>
<protein>
    <recommendedName>
        <fullName evidence="2">BRCT domain-containing protein</fullName>
    </recommendedName>
</protein>
<dbReference type="Proteomes" id="UP000663870">
    <property type="component" value="Unassembled WGS sequence"/>
</dbReference>
<evidence type="ECO:0000313" key="4">
    <source>
        <dbReference type="EMBL" id="CAF1607178.1"/>
    </source>
</evidence>
<dbReference type="Gene3D" id="3.40.50.10190">
    <property type="entry name" value="BRCT domain"/>
    <property type="match status" value="1"/>
</dbReference>
<dbReference type="Pfam" id="PF00533">
    <property type="entry name" value="BRCT"/>
    <property type="match status" value="1"/>
</dbReference>
<sequence length="318" mass="35792">MSKEILSSPAKTKLPLQGVVIFVSQQLATSRTTLHEQCTALGGKFVWVFDVPFTHYICQGKLSKRGKEYKKAIEHRALCVHPAWLKACQKFGQRVDEKLYATTYDPNRSLTFISAGDDDDDDDDEEEENHLPSLTTIKSTSSLKLIQTPRIIPIINKKKKPHITTVAPTIEISSPRVIPSVPKQSSQISNEAETMLNDLESSLAQFLNHNNSNSNSNASISRPSMNDDEQNKKSLQIIRSISNINYNNTNNGTNIEPSMRVEWLDDAMQAERKKMIDEDEHGISSQQQSLCEESKIGLKRPLVDSNFNQSFNAKKCRT</sequence>
<dbReference type="SMART" id="SM00292">
    <property type="entry name" value="BRCT"/>
    <property type="match status" value="1"/>
</dbReference>
<organism evidence="3 5">
    <name type="scientific">Rotaria sordida</name>
    <dbReference type="NCBI Taxonomy" id="392033"/>
    <lineage>
        <taxon>Eukaryota</taxon>
        <taxon>Metazoa</taxon>
        <taxon>Spiralia</taxon>
        <taxon>Gnathifera</taxon>
        <taxon>Rotifera</taxon>
        <taxon>Eurotatoria</taxon>
        <taxon>Bdelloidea</taxon>
        <taxon>Philodinida</taxon>
        <taxon>Philodinidae</taxon>
        <taxon>Rotaria</taxon>
    </lineage>
</organism>
<feature type="compositionally biased region" description="Low complexity" evidence="1">
    <location>
        <begin position="208"/>
        <end position="224"/>
    </location>
</feature>
<dbReference type="EMBL" id="CAJNOH010000001">
    <property type="protein sequence ID" value="CAF0721579.1"/>
    <property type="molecule type" value="Genomic_DNA"/>
</dbReference>
<feature type="region of interest" description="Disordered" evidence="1">
    <location>
        <begin position="112"/>
        <end position="134"/>
    </location>
</feature>
<dbReference type="AlphaFoldDB" id="A0A813MKF3"/>
<dbReference type="InterPro" id="IPR001357">
    <property type="entry name" value="BRCT_dom"/>
</dbReference>
<comment type="caution">
    <text evidence="3">The sequence shown here is derived from an EMBL/GenBank/DDBJ whole genome shotgun (WGS) entry which is preliminary data.</text>
</comment>
<accession>A0A813MKF3</accession>
<dbReference type="InterPro" id="IPR036420">
    <property type="entry name" value="BRCT_dom_sf"/>
</dbReference>
<keyword evidence="6" id="KW-1185">Reference proteome</keyword>
<reference evidence="3" key="1">
    <citation type="submission" date="2021-02" db="EMBL/GenBank/DDBJ databases">
        <authorList>
            <person name="Nowell W R."/>
        </authorList>
    </citation>
    <scope>NUCLEOTIDE SEQUENCE</scope>
</reference>
<evidence type="ECO:0000313" key="5">
    <source>
        <dbReference type="Proteomes" id="UP000663854"/>
    </source>
</evidence>
<evidence type="ECO:0000256" key="1">
    <source>
        <dbReference type="SAM" id="MobiDB-lite"/>
    </source>
</evidence>
<dbReference type="SUPFAM" id="SSF52113">
    <property type="entry name" value="BRCT domain"/>
    <property type="match status" value="1"/>
</dbReference>
<evidence type="ECO:0000313" key="6">
    <source>
        <dbReference type="Proteomes" id="UP000663870"/>
    </source>
</evidence>
<gene>
    <name evidence="4" type="ORF">JXQ802_LOCUS48967</name>
    <name evidence="3" type="ORF">PYM288_LOCUS234</name>
</gene>
<feature type="region of interest" description="Disordered" evidence="1">
    <location>
        <begin position="208"/>
        <end position="230"/>
    </location>
</feature>
<proteinExistence type="predicted"/>
<dbReference type="PROSITE" id="PS50172">
    <property type="entry name" value="BRCT"/>
    <property type="match status" value="1"/>
</dbReference>
<dbReference type="EMBL" id="CAJNOL010005578">
    <property type="protein sequence ID" value="CAF1607178.1"/>
    <property type="molecule type" value="Genomic_DNA"/>
</dbReference>
<dbReference type="Proteomes" id="UP000663854">
    <property type="component" value="Unassembled WGS sequence"/>
</dbReference>
<evidence type="ECO:0000259" key="2">
    <source>
        <dbReference type="PROSITE" id="PS50172"/>
    </source>
</evidence>
<name>A0A813MKF3_9BILA</name>